<comment type="similarity">
    <text evidence="2 8">Belongs to the alpha-carbonic anhydrase family.</text>
</comment>
<comment type="cofactor">
    <cofactor evidence="8">
        <name>Zn(2+)</name>
        <dbReference type="ChEBI" id="CHEBI:29105"/>
    </cofactor>
</comment>
<evidence type="ECO:0000259" key="10">
    <source>
        <dbReference type="PROSITE" id="PS51144"/>
    </source>
</evidence>
<comment type="catalytic activity">
    <reaction evidence="7 8">
        <text>hydrogencarbonate + H(+) = CO2 + H2O</text>
        <dbReference type="Rhea" id="RHEA:10748"/>
        <dbReference type="ChEBI" id="CHEBI:15377"/>
        <dbReference type="ChEBI" id="CHEBI:15378"/>
        <dbReference type="ChEBI" id="CHEBI:16526"/>
        <dbReference type="ChEBI" id="CHEBI:17544"/>
        <dbReference type="EC" id="4.2.1.1"/>
    </reaction>
</comment>
<sequence length="363" mass="39764">MFTKMRSSLVVVVIILIATNLNPVSSTDIVDHPHHFCYSEESCAPNNAEVWPGACQSGESQSPIDLVDGPADEEVEVPLRHLKTDHFFIQNNGHTVNLDFPNENEFGDSYFFPSYGLSDRLFRLSNVHFHWGSKDEEGSEHTVDGKSYSMEMHLVHYNADYLNSASAVGSGDKNALSVVGIFLDVDASAAPNPALTPVVASLKNIEDVHSYWVRVDEALDLSSLMPKAGATVFSYQGSLTTPGCNEQVNWYVFKDPVSISPSDVKAFRDIMDGEMGRISENHRPVQKPFNRTILIRTATGGQIETSTDASATTSAADADPADNGGEDDNTKPSKKSCKKNKKDKKGGKKAKKPIKKKLMITTH</sequence>
<dbReference type="CDD" id="cd00326">
    <property type="entry name" value="alpha_CA"/>
    <property type="match status" value="1"/>
</dbReference>
<feature type="domain" description="Alpha-carbonic anhydrase" evidence="10">
    <location>
        <begin position="34"/>
        <end position="297"/>
    </location>
</feature>
<proteinExistence type="inferred from homology"/>
<name>A0A226DE04_FOLCA</name>
<evidence type="ECO:0000313" key="12">
    <source>
        <dbReference type="Proteomes" id="UP000198287"/>
    </source>
</evidence>
<reference evidence="11 12" key="1">
    <citation type="submission" date="2015-12" db="EMBL/GenBank/DDBJ databases">
        <title>The genome of Folsomia candida.</title>
        <authorList>
            <person name="Faddeeva A."/>
            <person name="Derks M.F."/>
            <person name="Anvar Y."/>
            <person name="Smit S."/>
            <person name="Van Straalen N."/>
            <person name="Roelofs D."/>
        </authorList>
    </citation>
    <scope>NUCLEOTIDE SEQUENCE [LARGE SCALE GENOMIC DNA]</scope>
    <source>
        <strain evidence="11 12">VU population</strain>
        <tissue evidence="11">Whole body</tissue>
    </source>
</reference>
<evidence type="ECO:0000256" key="5">
    <source>
        <dbReference type="ARBA" id="ARBA00022833"/>
    </source>
</evidence>
<dbReference type="GO" id="GO:0008270">
    <property type="term" value="F:zinc ion binding"/>
    <property type="evidence" value="ECO:0007669"/>
    <property type="project" value="UniProtKB-UniRule"/>
</dbReference>
<dbReference type="STRING" id="158441.A0A226DE04"/>
<feature type="compositionally biased region" description="Low complexity" evidence="9">
    <location>
        <begin position="305"/>
        <end position="322"/>
    </location>
</feature>
<dbReference type="SMART" id="SM01057">
    <property type="entry name" value="Carb_anhydrase"/>
    <property type="match status" value="1"/>
</dbReference>
<dbReference type="EC" id="4.2.1.1" evidence="3 8"/>
<gene>
    <name evidence="11" type="ORF">Fcan01_21401</name>
</gene>
<dbReference type="SUPFAM" id="SSF51069">
    <property type="entry name" value="Carbonic anhydrase"/>
    <property type="match status" value="1"/>
</dbReference>
<dbReference type="OMA" id="INIVTKW"/>
<keyword evidence="8" id="KW-0732">Signal</keyword>
<dbReference type="Pfam" id="PF00194">
    <property type="entry name" value="Carb_anhydrase"/>
    <property type="match status" value="1"/>
</dbReference>
<dbReference type="InterPro" id="IPR023561">
    <property type="entry name" value="Carbonic_anhydrase_a-class"/>
</dbReference>
<accession>A0A226DE04</accession>
<dbReference type="PROSITE" id="PS00162">
    <property type="entry name" value="ALPHA_CA_1"/>
    <property type="match status" value="1"/>
</dbReference>
<dbReference type="EMBL" id="LNIX01000021">
    <property type="protein sequence ID" value="OXA43802.1"/>
    <property type="molecule type" value="Genomic_DNA"/>
</dbReference>
<feature type="compositionally biased region" description="Basic residues" evidence="9">
    <location>
        <begin position="332"/>
        <end position="363"/>
    </location>
</feature>
<organism evidence="11 12">
    <name type="scientific">Folsomia candida</name>
    <name type="common">Springtail</name>
    <dbReference type="NCBI Taxonomy" id="158441"/>
    <lineage>
        <taxon>Eukaryota</taxon>
        <taxon>Metazoa</taxon>
        <taxon>Ecdysozoa</taxon>
        <taxon>Arthropoda</taxon>
        <taxon>Hexapoda</taxon>
        <taxon>Collembola</taxon>
        <taxon>Entomobryomorpha</taxon>
        <taxon>Isotomoidea</taxon>
        <taxon>Isotomidae</taxon>
        <taxon>Proisotominae</taxon>
        <taxon>Folsomia</taxon>
    </lineage>
</organism>
<dbReference type="GO" id="GO:0004089">
    <property type="term" value="F:carbonate dehydratase activity"/>
    <property type="evidence" value="ECO:0007669"/>
    <property type="project" value="UniProtKB-UniRule"/>
</dbReference>
<evidence type="ECO:0000256" key="8">
    <source>
        <dbReference type="RuleBase" id="RU367011"/>
    </source>
</evidence>
<feature type="region of interest" description="Disordered" evidence="9">
    <location>
        <begin position="300"/>
        <end position="363"/>
    </location>
</feature>
<keyword evidence="4 8" id="KW-0479">Metal-binding</keyword>
<comment type="caution">
    <text evidence="11">The sequence shown here is derived from an EMBL/GenBank/DDBJ whole genome shotgun (WGS) entry which is preliminary data.</text>
</comment>
<evidence type="ECO:0000256" key="6">
    <source>
        <dbReference type="ARBA" id="ARBA00023239"/>
    </source>
</evidence>
<evidence type="ECO:0000313" key="11">
    <source>
        <dbReference type="EMBL" id="OXA43802.1"/>
    </source>
</evidence>
<keyword evidence="12" id="KW-1185">Reference proteome</keyword>
<feature type="signal peptide" evidence="8">
    <location>
        <begin position="1"/>
        <end position="26"/>
    </location>
</feature>
<evidence type="ECO:0000256" key="2">
    <source>
        <dbReference type="ARBA" id="ARBA00010718"/>
    </source>
</evidence>
<dbReference type="InterPro" id="IPR036398">
    <property type="entry name" value="CA_dom_sf"/>
</dbReference>
<dbReference type="Proteomes" id="UP000198287">
    <property type="component" value="Unassembled WGS sequence"/>
</dbReference>
<dbReference type="PANTHER" id="PTHR18952">
    <property type="entry name" value="CARBONIC ANHYDRASE"/>
    <property type="match status" value="1"/>
</dbReference>
<evidence type="ECO:0000256" key="7">
    <source>
        <dbReference type="ARBA" id="ARBA00048348"/>
    </source>
</evidence>
<dbReference type="AlphaFoldDB" id="A0A226DE04"/>
<comment type="function">
    <text evidence="1 8">Reversible hydration of carbon dioxide.</text>
</comment>
<evidence type="ECO:0000256" key="3">
    <source>
        <dbReference type="ARBA" id="ARBA00012925"/>
    </source>
</evidence>
<dbReference type="InterPro" id="IPR018338">
    <property type="entry name" value="Carbonic_anhydrase_a-class_CS"/>
</dbReference>
<dbReference type="OrthoDB" id="429145at2759"/>
<dbReference type="PANTHER" id="PTHR18952:SF265">
    <property type="entry name" value="CARBONIC ANHYDRASE"/>
    <property type="match status" value="1"/>
</dbReference>
<protein>
    <recommendedName>
        <fullName evidence="3 8">Carbonic anhydrase</fullName>
        <ecNumber evidence="3 8">4.2.1.1</ecNumber>
    </recommendedName>
</protein>
<keyword evidence="5 8" id="KW-0862">Zinc</keyword>
<evidence type="ECO:0000256" key="1">
    <source>
        <dbReference type="ARBA" id="ARBA00002904"/>
    </source>
</evidence>
<feature type="chain" id="PRO_5025094765" description="Carbonic anhydrase" evidence="8">
    <location>
        <begin position="27"/>
        <end position="363"/>
    </location>
</feature>
<evidence type="ECO:0000256" key="9">
    <source>
        <dbReference type="SAM" id="MobiDB-lite"/>
    </source>
</evidence>
<dbReference type="Gene3D" id="3.10.200.10">
    <property type="entry name" value="Alpha carbonic anhydrase"/>
    <property type="match status" value="1"/>
</dbReference>
<keyword evidence="6 8" id="KW-0456">Lyase</keyword>
<evidence type="ECO:0000256" key="4">
    <source>
        <dbReference type="ARBA" id="ARBA00022723"/>
    </source>
</evidence>
<dbReference type="PROSITE" id="PS51144">
    <property type="entry name" value="ALPHA_CA_2"/>
    <property type="match status" value="1"/>
</dbReference>
<dbReference type="InterPro" id="IPR001148">
    <property type="entry name" value="CA_dom"/>
</dbReference>